<dbReference type="AlphaFoldDB" id="A0A1Y6FUP3"/>
<dbReference type="GO" id="GO:0016757">
    <property type="term" value="F:glycosyltransferase activity"/>
    <property type="evidence" value="ECO:0007669"/>
    <property type="project" value="InterPro"/>
</dbReference>
<dbReference type="GeneID" id="303001680"/>
<proteinExistence type="predicted"/>
<evidence type="ECO:0000313" key="2">
    <source>
        <dbReference type="EMBL" id="SMQ76592.1"/>
    </source>
</evidence>
<organism evidence="2 3">
    <name type="scientific">Sphingopyxis terrae subsp. ummariensis</name>
    <dbReference type="NCBI Taxonomy" id="429001"/>
    <lineage>
        <taxon>Bacteria</taxon>
        <taxon>Pseudomonadati</taxon>
        <taxon>Pseudomonadota</taxon>
        <taxon>Alphaproteobacteria</taxon>
        <taxon>Sphingomonadales</taxon>
        <taxon>Sphingomonadaceae</taxon>
        <taxon>Sphingopyxis</taxon>
    </lineage>
</organism>
<evidence type="ECO:0000313" key="3">
    <source>
        <dbReference type="Proteomes" id="UP000194469"/>
    </source>
</evidence>
<dbReference type="InterPro" id="IPR001296">
    <property type="entry name" value="Glyco_trans_1"/>
</dbReference>
<dbReference type="Pfam" id="PF00534">
    <property type="entry name" value="Glycos_transf_1"/>
    <property type="match status" value="1"/>
</dbReference>
<protein>
    <submittedName>
        <fullName evidence="2">Glycosyltransferase involved in cell wall bisynthesis</fullName>
    </submittedName>
</protein>
<dbReference type="EMBL" id="FXWL01000002">
    <property type="protein sequence ID" value="SMQ76592.1"/>
    <property type="molecule type" value="Genomic_DNA"/>
</dbReference>
<name>A0A1Y6FUP3_9SPHN</name>
<dbReference type="RefSeq" id="WP_133058518.1">
    <property type="nucleotide sequence ID" value="NZ_FXWL01000002.1"/>
</dbReference>
<reference evidence="3" key="1">
    <citation type="submission" date="2017-04" db="EMBL/GenBank/DDBJ databases">
        <authorList>
            <person name="Varghese N."/>
            <person name="Submissions S."/>
        </authorList>
    </citation>
    <scope>NUCLEOTIDE SEQUENCE [LARGE SCALE GENOMIC DNA]</scope>
    <source>
        <strain evidence="3">UI2</strain>
    </source>
</reference>
<sequence>MAKFLFCLPRYHTNATPWMGVLLNAGHKVSIDVMLLGPTENHELVQPTKQEIGALSRRLQRTGIAKTDELHSFPDIRGYWRHMRAVDPDVVIVRGVTRWFCRMAALFAILQHRKLVIYDQEDAIPRPATGTWFRRALFRLLRIPHFTSRAGDRSGHGSNLGQATSIAFGCPFPEADVARWSARAAAWPPRLLMVAKYRDRKGHANLLEALALIADTIPFSMTFCGEEASDTDIRFRASLQDLSAKLGIADRVAFIANVPHRDMGRVYAEHDLFILPSRNEPAAVSPIEAAWAGCAVLISRDSGTRCYFPDGNRYAFDAESPADIARALGENLANPATLAEAREQCLDKLRRISNADVIRREFEAMI</sequence>
<evidence type="ECO:0000259" key="1">
    <source>
        <dbReference type="Pfam" id="PF00534"/>
    </source>
</evidence>
<dbReference type="CDD" id="cd03801">
    <property type="entry name" value="GT4_PimA-like"/>
    <property type="match status" value="1"/>
</dbReference>
<feature type="domain" description="Glycosyl transferase family 1" evidence="1">
    <location>
        <begin position="188"/>
        <end position="343"/>
    </location>
</feature>
<accession>A0A1Y6FUP3</accession>
<dbReference type="Gene3D" id="3.40.50.2000">
    <property type="entry name" value="Glycogen Phosphorylase B"/>
    <property type="match status" value="1"/>
</dbReference>
<keyword evidence="3" id="KW-1185">Reference proteome</keyword>
<gene>
    <name evidence="2" type="ORF">SAMN06295984_2030</name>
</gene>
<dbReference type="Proteomes" id="UP000194469">
    <property type="component" value="Unassembled WGS sequence"/>
</dbReference>
<dbReference type="PANTHER" id="PTHR12526">
    <property type="entry name" value="GLYCOSYLTRANSFERASE"/>
    <property type="match status" value="1"/>
</dbReference>
<dbReference type="SUPFAM" id="SSF53756">
    <property type="entry name" value="UDP-Glycosyltransferase/glycogen phosphorylase"/>
    <property type="match status" value="1"/>
</dbReference>
<keyword evidence="2" id="KW-0808">Transferase</keyword>